<dbReference type="FunFam" id="1.25.10.10:FF:000212">
    <property type="entry name" value="Cell division control protein"/>
    <property type="match status" value="1"/>
</dbReference>
<dbReference type="PROSITE" id="PS00108">
    <property type="entry name" value="PROTEIN_KINASE_ST"/>
    <property type="match status" value="1"/>
</dbReference>
<feature type="region of interest" description="Disordered" evidence="18">
    <location>
        <begin position="498"/>
        <end position="524"/>
    </location>
</feature>
<feature type="region of interest" description="Disordered" evidence="18">
    <location>
        <begin position="1288"/>
        <end position="1392"/>
    </location>
</feature>
<dbReference type="GO" id="GO:0005737">
    <property type="term" value="C:cytoplasm"/>
    <property type="evidence" value="ECO:0007669"/>
    <property type="project" value="TreeGrafter"/>
</dbReference>
<feature type="compositionally biased region" description="Polar residues" evidence="18">
    <location>
        <begin position="1245"/>
        <end position="1263"/>
    </location>
</feature>
<dbReference type="OrthoDB" id="8693905at2759"/>
<dbReference type="EMBL" id="KZ613941">
    <property type="protein sequence ID" value="PMD44099.1"/>
    <property type="molecule type" value="Genomic_DNA"/>
</dbReference>
<keyword evidence="9 17" id="KW-0067">ATP-binding</keyword>
<comment type="catalytic activity">
    <reaction evidence="12">
        <text>L-threonyl-[protein] + ATP = O-phospho-L-threonyl-[protein] + ADP + H(+)</text>
        <dbReference type="Rhea" id="RHEA:46608"/>
        <dbReference type="Rhea" id="RHEA-COMP:11060"/>
        <dbReference type="Rhea" id="RHEA-COMP:11605"/>
        <dbReference type="ChEBI" id="CHEBI:15378"/>
        <dbReference type="ChEBI" id="CHEBI:30013"/>
        <dbReference type="ChEBI" id="CHEBI:30616"/>
        <dbReference type="ChEBI" id="CHEBI:61977"/>
        <dbReference type="ChEBI" id="CHEBI:456216"/>
        <dbReference type="EC" id="2.7.11.1"/>
    </reaction>
</comment>
<evidence type="ECO:0000313" key="21">
    <source>
        <dbReference type="Proteomes" id="UP000235786"/>
    </source>
</evidence>
<dbReference type="InterPro" id="IPR011989">
    <property type="entry name" value="ARM-like"/>
</dbReference>
<dbReference type="CDD" id="cd06627">
    <property type="entry name" value="STKc_Cdc7_like"/>
    <property type="match status" value="1"/>
</dbReference>
<evidence type="ECO:0000256" key="6">
    <source>
        <dbReference type="ARBA" id="ARBA00022723"/>
    </source>
</evidence>
<accession>A0A2J6S010</accession>
<feature type="region of interest" description="Disordered" evidence="18">
    <location>
        <begin position="336"/>
        <end position="400"/>
    </location>
</feature>
<evidence type="ECO:0000259" key="19">
    <source>
        <dbReference type="PROSITE" id="PS50011"/>
    </source>
</evidence>
<evidence type="ECO:0000256" key="9">
    <source>
        <dbReference type="ARBA" id="ARBA00022840"/>
    </source>
</evidence>
<dbReference type="InterPro" id="IPR008271">
    <property type="entry name" value="Ser/Thr_kinase_AS"/>
</dbReference>
<reference evidence="20 21" key="1">
    <citation type="submission" date="2016-04" db="EMBL/GenBank/DDBJ databases">
        <title>A degradative enzymes factory behind the ericoid mycorrhizal symbiosis.</title>
        <authorList>
            <consortium name="DOE Joint Genome Institute"/>
            <person name="Martino E."/>
            <person name="Morin E."/>
            <person name="Grelet G."/>
            <person name="Kuo A."/>
            <person name="Kohler A."/>
            <person name="Daghino S."/>
            <person name="Barry K."/>
            <person name="Choi C."/>
            <person name="Cichocki N."/>
            <person name="Clum A."/>
            <person name="Copeland A."/>
            <person name="Hainaut M."/>
            <person name="Haridas S."/>
            <person name="Labutti K."/>
            <person name="Lindquist E."/>
            <person name="Lipzen A."/>
            <person name="Khouja H.-R."/>
            <person name="Murat C."/>
            <person name="Ohm R."/>
            <person name="Olson A."/>
            <person name="Spatafora J."/>
            <person name="Veneault-Fourrey C."/>
            <person name="Henrissat B."/>
            <person name="Grigoriev I."/>
            <person name="Martin F."/>
            <person name="Perotto S."/>
        </authorList>
    </citation>
    <scope>NUCLEOTIDE SEQUENCE [LARGE SCALE GENOMIC DNA]</scope>
    <source>
        <strain evidence="20 21">F</strain>
    </source>
</reference>
<dbReference type="InterPro" id="IPR053235">
    <property type="entry name" value="Ser_Thr_kinase"/>
</dbReference>
<feature type="compositionally biased region" description="Polar residues" evidence="18">
    <location>
        <begin position="579"/>
        <end position="597"/>
    </location>
</feature>
<evidence type="ECO:0000256" key="4">
    <source>
        <dbReference type="ARBA" id="ARBA00022618"/>
    </source>
</evidence>
<organism evidence="20 21">
    <name type="scientific">Hyaloscypha variabilis (strain UAMH 11265 / GT02V1 / F)</name>
    <name type="common">Meliniomyces variabilis</name>
    <dbReference type="NCBI Taxonomy" id="1149755"/>
    <lineage>
        <taxon>Eukaryota</taxon>
        <taxon>Fungi</taxon>
        <taxon>Dikarya</taxon>
        <taxon>Ascomycota</taxon>
        <taxon>Pezizomycotina</taxon>
        <taxon>Leotiomycetes</taxon>
        <taxon>Helotiales</taxon>
        <taxon>Hyaloscyphaceae</taxon>
        <taxon>Hyaloscypha</taxon>
        <taxon>Hyaloscypha variabilis</taxon>
    </lineage>
</organism>
<feature type="compositionally biased region" description="Polar residues" evidence="18">
    <location>
        <begin position="1328"/>
        <end position="1338"/>
    </location>
</feature>
<feature type="region of interest" description="Disordered" evidence="18">
    <location>
        <begin position="575"/>
        <end position="629"/>
    </location>
</feature>
<keyword evidence="7 17" id="KW-0547">Nucleotide-binding</keyword>
<protein>
    <recommendedName>
        <fullName evidence="15">Cytokinesis protein sepH</fullName>
        <ecNumber evidence="2">2.7.11.1</ecNumber>
    </recommendedName>
    <alternativeName>
        <fullName evidence="16">Serine/threonine-protein kinase sepH</fullName>
    </alternativeName>
</protein>
<feature type="compositionally biased region" description="Basic and acidic residues" evidence="18">
    <location>
        <begin position="1342"/>
        <end position="1361"/>
    </location>
</feature>
<evidence type="ECO:0000256" key="1">
    <source>
        <dbReference type="ARBA" id="ARBA00001946"/>
    </source>
</evidence>
<evidence type="ECO:0000313" key="20">
    <source>
        <dbReference type="EMBL" id="PMD44099.1"/>
    </source>
</evidence>
<dbReference type="GO" id="GO:0005524">
    <property type="term" value="F:ATP binding"/>
    <property type="evidence" value="ECO:0007669"/>
    <property type="project" value="UniProtKB-UniRule"/>
</dbReference>
<evidence type="ECO:0000256" key="5">
    <source>
        <dbReference type="ARBA" id="ARBA00022679"/>
    </source>
</evidence>
<dbReference type="Proteomes" id="UP000235786">
    <property type="component" value="Unassembled WGS sequence"/>
</dbReference>
<name>A0A2J6S010_HYAVF</name>
<keyword evidence="3" id="KW-0723">Serine/threonine-protein kinase</keyword>
<dbReference type="Pfam" id="PF00069">
    <property type="entry name" value="Pkinase"/>
    <property type="match status" value="1"/>
</dbReference>
<dbReference type="GO" id="GO:0046872">
    <property type="term" value="F:metal ion binding"/>
    <property type="evidence" value="ECO:0007669"/>
    <property type="project" value="UniProtKB-KW"/>
</dbReference>
<evidence type="ECO:0000256" key="11">
    <source>
        <dbReference type="ARBA" id="ARBA00023306"/>
    </source>
</evidence>
<evidence type="ECO:0000256" key="12">
    <source>
        <dbReference type="ARBA" id="ARBA00047899"/>
    </source>
</evidence>
<dbReference type="SUPFAM" id="SSF48371">
    <property type="entry name" value="ARM repeat"/>
    <property type="match status" value="1"/>
</dbReference>
<feature type="region of interest" description="Disordered" evidence="18">
    <location>
        <begin position="1"/>
        <end position="47"/>
    </location>
</feature>
<dbReference type="InterPro" id="IPR011009">
    <property type="entry name" value="Kinase-like_dom_sf"/>
</dbReference>
<sequence>MVSHPSSSSDRHANGRSGAGNGHGRTESTPGTPRKERSAGKEKAVQDPGLKDYRLGECLGKGAFGSVYKAFNWGTGEAVAIKQIKLGDLPKSELRMIEAEIDLLKNLNHDNIVKYLGFVKSPDCLNIILELCENGSLHSICKTYGKFPENLVGVYMGQVLHGLQYLHDQGVIHRDIKGANILTTKNGKVKLADFGVSTSTLAGADKEAQVVGTPYWMAPEIIQLSGATPASDIWSLGCTVIELLEGKPPYHHLAAMPALFAIVNDDHPPLPEGVSPAARDFLMQCFQKDPNLRVSAKKLLRHAWIVGSRRTDAPVAKPPANFSEAVEEVKQWNEALKSPPGSFRASTRSNVASPGPPKRDPPLRNIHNDQQVPSLITPAKGPLSLAKPKPTEAFRSPESIGDDNWDNDFLSSISPSALHLPQFKPHDNFAGMLSSERLKAFASFDVANDENDNWDNNFEGDLVTIKGPHKSVEADSHELETIRPYRVKPTIITQDIRPASEIKVVSRKPSRSEPPRPKSPVKAQVGQKFVLPGRPAAMYREQSVEDYSDLFADNESIFDRRLDLIKDDALSPKLFHPSDLTSLPRSAQSPLTSTNGSTRRKPLPRAEDQSMRRTRSSVEIQRYAEDEDDEDFSDIFGADDAITEKDESDRGSEDGVGALMLHSKLSNNSWLGDEDDEDDPFASLEQGFDEMDLQANIARDKHARLCTMIEGLVSSLKVTEEHETIARVSEQMLNVLYESEDAKPLIISAHGMLPILEILEPCTVKSRQDMILWLLKVVNTIILNDVEIQENLCFVGGIPIITKFAARQYSNEIRLEAAAFVRQMYQTSTLTLQMFVSAGGLNVLVEFLDEDYDEARDLVLIGVNGIWNVFELQGPTPKNDFCRIFSRSKILSPLALVLDRVLDEEDELSELIEGRIVNIFYLFSQAENYVKEVVADRVVLKRVLKDLRRMTPTHQVTMLKFIKNLSMLSTTLDSLHAANAIELLIDLLSSSMKKAAAHFREISNQVLNIMYNLCRLSKERQEDAAVNGIIPLLQKIMKTKRPPKEFALPILCDMAHSGKVVRKYLWQNKGLQFYVSLLEDQYWQVTALDAIFIWLQEETAKVEKCLLEGNFTEAIVQCFNAPRASAFDYNLLEPLQKLLRLSSPVAASLARADMFSGILQKLNHKKAVGRLNLLRIVRSICDPSDDSEIKEHPLFEAIQRLAETDNAVLVRNMASELVKSSLDKESESGSGGRPRVGTGRRTSSYTPPSLQHSISTPITPTHVSRLSQSSAFIDGSVTPRRLHAASNGNEILYRPRSRDGGQPIIGRKTSAELSNSASLSKSRLPRTSMLSKSRSSMAAPSIRDEPTSSRKENGVRLREQSRSTASPATGGTAPQLSSKRRTRQPSGDIKWS</sequence>
<evidence type="ECO:0000256" key="18">
    <source>
        <dbReference type="SAM" id="MobiDB-lite"/>
    </source>
</evidence>
<evidence type="ECO:0000256" key="10">
    <source>
        <dbReference type="ARBA" id="ARBA00022842"/>
    </source>
</evidence>
<evidence type="ECO:0000256" key="7">
    <source>
        <dbReference type="ARBA" id="ARBA00022741"/>
    </source>
</evidence>
<evidence type="ECO:0000256" key="3">
    <source>
        <dbReference type="ARBA" id="ARBA00022527"/>
    </source>
</evidence>
<dbReference type="PROSITE" id="PS00107">
    <property type="entry name" value="PROTEIN_KINASE_ATP"/>
    <property type="match status" value="1"/>
</dbReference>
<dbReference type="PROSITE" id="PS50011">
    <property type="entry name" value="PROTEIN_KINASE_DOM"/>
    <property type="match status" value="1"/>
</dbReference>
<comment type="cofactor">
    <cofactor evidence="1">
        <name>Mg(2+)</name>
        <dbReference type="ChEBI" id="CHEBI:18420"/>
    </cofactor>
</comment>
<evidence type="ECO:0000256" key="8">
    <source>
        <dbReference type="ARBA" id="ARBA00022777"/>
    </source>
</evidence>
<dbReference type="Gene3D" id="1.25.10.10">
    <property type="entry name" value="Leucine-rich Repeat Variant"/>
    <property type="match status" value="2"/>
</dbReference>
<dbReference type="GO" id="GO:0051301">
    <property type="term" value="P:cell division"/>
    <property type="evidence" value="ECO:0007669"/>
    <property type="project" value="UniProtKB-KW"/>
</dbReference>
<feature type="compositionally biased region" description="Polar residues" evidence="18">
    <location>
        <begin position="1311"/>
        <end position="1321"/>
    </location>
</feature>
<dbReference type="PANTHER" id="PTHR24361:SF433">
    <property type="entry name" value="PROTEIN KINASE DOMAIN-CONTAINING PROTEIN"/>
    <property type="match status" value="1"/>
</dbReference>
<feature type="compositionally biased region" description="Basic and acidic residues" evidence="18">
    <location>
        <begin position="33"/>
        <end position="47"/>
    </location>
</feature>
<dbReference type="STRING" id="1149755.A0A2J6S010"/>
<dbReference type="FunFam" id="1.10.510.10:FF:000246">
    <property type="entry name" value="Putative Serine-threonine kinase SepH"/>
    <property type="match status" value="1"/>
</dbReference>
<feature type="domain" description="Protein kinase" evidence="19">
    <location>
        <begin position="53"/>
        <end position="305"/>
    </location>
</feature>
<feature type="compositionally biased region" description="Low complexity" evidence="18">
    <location>
        <begin position="1235"/>
        <end position="1244"/>
    </location>
</feature>
<evidence type="ECO:0000256" key="13">
    <source>
        <dbReference type="ARBA" id="ARBA00048679"/>
    </source>
</evidence>
<evidence type="ECO:0000256" key="16">
    <source>
        <dbReference type="ARBA" id="ARBA00079402"/>
    </source>
</evidence>
<dbReference type="EC" id="2.7.11.1" evidence="2"/>
<keyword evidence="10" id="KW-0460">Magnesium</keyword>
<dbReference type="Gene3D" id="1.10.510.10">
    <property type="entry name" value="Transferase(Phosphotransferase) domain 1"/>
    <property type="match status" value="1"/>
</dbReference>
<proteinExistence type="predicted"/>
<feature type="region of interest" description="Disordered" evidence="18">
    <location>
        <begin position="1220"/>
        <end position="1263"/>
    </location>
</feature>
<keyword evidence="5" id="KW-0808">Transferase</keyword>
<dbReference type="InterPro" id="IPR000719">
    <property type="entry name" value="Prot_kinase_dom"/>
</dbReference>
<feature type="binding site" evidence="17">
    <location>
        <position position="82"/>
    </location>
    <ligand>
        <name>ATP</name>
        <dbReference type="ChEBI" id="CHEBI:30616"/>
    </ligand>
</feature>
<dbReference type="InterPro" id="IPR017441">
    <property type="entry name" value="Protein_kinase_ATP_BS"/>
</dbReference>
<feature type="compositionally biased region" description="Polar residues" evidence="18">
    <location>
        <begin position="1362"/>
        <end position="1377"/>
    </location>
</feature>
<keyword evidence="11" id="KW-0131">Cell cycle</keyword>
<dbReference type="SUPFAM" id="SSF56112">
    <property type="entry name" value="Protein kinase-like (PK-like)"/>
    <property type="match status" value="1"/>
</dbReference>
<evidence type="ECO:0000256" key="14">
    <source>
        <dbReference type="ARBA" id="ARBA00056925"/>
    </source>
</evidence>
<evidence type="ECO:0000256" key="15">
    <source>
        <dbReference type="ARBA" id="ARBA00071546"/>
    </source>
</evidence>
<comment type="function">
    <text evidence="14">Required for early events during cytokinesis including localization of cytoskeletal components to the cytokinetic ring.</text>
</comment>
<keyword evidence="8" id="KW-0418">Kinase</keyword>
<keyword evidence="21" id="KW-1185">Reference proteome</keyword>
<comment type="catalytic activity">
    <reaction evidence="13">
        <text>L-seryl-[protein] + ATP = O-phospho-L-seryl-[protein] + ADP + H(+)</text>
        <dbReference type="Rhea" id="RHEA:17989"/>
        <dbReference type="Rhea" id="RHEA-COMP:9863"/>
        <dbReference type="Rhea" id="RHEA-COMP:11604"/>
        <dbReference type="ChEBI" id="CHEBI:15378"/>
        <dbReference type="ChEBI" id="CHEBI:29999"/>
        <dbReference type="ChEBI" id="CHEBI:30616"/>
        <dbReference type="ChEBI" id="CHEBI:83421"/>
        <dbReference type="ChEBI" id="CHEBI:456216"/>
        <dbReference type="EC" id="2.7.11.1"/>
    </reaction>
</comment>
<dbReference type="GO" id="GO:0004674">
    <property type="term" value="F:protein serine/threonine kinase activity"/>
    <property type="evidence" value="ECO:0007669"/>
    <property type="project" value="UniProtKB-KW"/>
</dbReference>
<dbReference type="FunFam" id="1.25.10.10:FF:000176">
    <property type="entry name" value="Cell division control protein"/>
    <property type="match status" value="1"/>
</dbReference>
<keyword evidence="6" id="KW-0479">Metal-binding</keyword>
<gene>
    <name evidence="20" type="ORF">L207DRAFT_508866</name>
</gene>
<dbReference type="InterPro" id="IPR016024">
    <property type="entry name" value="ARM-type_fold"/>
</dbReference>
<evidence type="ECO:0000256" key="17">
    <source>
        <dbReference type="PROSITE-ProRule" id="PRU10141"/>
    </source>
</evidence>
<keyword evidence="4 20" id="KW-0132">Cell division</keyword>
<dbReference type="PANTHER" id="PTHR24361">
    <property type="entry name" value="MITOGEN-ACTIVATED KINASE KINASE KINASE"/>
    <property type="match status" value="1"/>
</dbReference>
<evidence type="ECO:0000256" key="2">
    <source>
        <dbReference type="ARBA" id="ARBA00012513"/>
    </source>
</evidence>
<dbReference type="SMART" id="SM00220">
    <property type="entry name" value="S_TKc"/>
    <property type="match status" value="1"/>
</dbReference>